<evidence type="ECO:0000256" key="2">
    <source>
        <dbReference type="ARBA" id="ARBA00023015"/>
    </source>
</evidence>
<evidence type="ECO:0000259" key="5">
    <source>
        <dbReference type="PROSITE" id="PS50931"/>
    </source>
</evidence>
<dbReference type="Gene3D" id="3.40.190.10">
    <property type="entry name" value="Periplasmic binding protein-like II"/>
    <property type="match status" value="2"/>
</dbReference>
<dbReference type="EMBL" id="BAAANF010000023">
    <property type="protein sequence ID" value="GAA1712528.1"/>
    <property type="molecule type" value="Genomic_DNA"/>
</dbReference>
<dbReference type="InterPro" id="IPR036390">
    <property type="entry name" value="WH_DNA-bd_sf"/>
</dbReference>
<evidence type="ECO:0000313" key="6">
    <source>
        <dbReference type="EMBL" id="GAA1712528.1"/>
    </source>
</evidence>
<evidence type="ECO:0000256" key="3">
    <source>
        <dbReference type="ARBA" id="ARBA00023125"/>
    </source>
</evidence>
<dbReference type="Pfam" id="PF03466">
    <property type="entry name" value="LysR_substrate"/>
    <property type="match status" value="1"/>
</dbReference>
<keyword evidence="7" id="KW-1185">Reference proteome</keyword>
<comment type="similarity">
    <text evidence="1">Belongs to the LysR transcriptional regulatory family.</text>
</comment>
<sequence length="312" mass="34399">MLNPLQLQTLQAVLRTGSFADAARELGYTGSAVSQQIAALERATRTQLFERHAHGISPTPIAQFLAERANQVLGQLRTLEDDIVLQQNGTIGRVRLGSFPSAAERLLPDAISRFQYTHPGVVVHLDEGEPDELFRMLEAHELDVALVYRYGAVPIRVPRGFEAEFVFREALYLLLPSGHPRCDDDEPLRVDRLQDDSWITARAGTAGGSTLRRLCAETGFEPMIVHRSNNYSVIHGLVAAGLGIAVVPELSLRPTEGVVSRRVDGEKAYRDVMALRSPTLPDASWETLRHALLAATDRSSAFRTARGEWTTA</sequence>
<dbReference type="PROSITE" id="PS50931">
    <property type="entry name" value="HTH_LYSR"/>
    <property type="match status" value="1"/>
</dbReference>
<gene>
    <name evidence="6" type="ORF">GCM10009745_70930</name>
</gene>
<accession>A0ABP4UYY9</accession>
<dbReference type="Pfam" id="PF00126">
    <property type="entry name" value="HTH_1"/>
    <property type="match status" value="1"/>
</dbReference>
<keyword evidence="2" id="KW-0805">Transcription regulation</keyword>
<protein>
    <submittedName>
        <fullName evidence="6">LysR family transcriptional regulator</fullName>
    </submittedName>
</protein>
<dbReference type="PANTHER" id="PTHR30346">
    <property type="entry name" value="TRANSCRIPTIONAL DUAL REGULATOR HCAR-RELATED"/>
    <property type="match status" value="1"/>
</dbReference>
<name>A0ABP4UYY9_9ACTN</name>
<evidence type="ECO:0000313" key="7">
    <source>
        <dbReference type="Proteomes" id="UP001500280"/>
    </source>
</evidence>
<reference evidence="7" key="1">
    <citation type="journal article" date="2019" name="Int. J. Syst. Evol. Microbiol.">
        <title>The Global Catalogue of Microorganisms (GCM) 10K type strain sequencing project: providing services to taxonomists for standard genome sequencing and annotation.</title>
        <authorList>
            <consortium name="The Broad Institute Genomics Platform"/>
            <consortium name="The Broad Institute Genome Sequencing Center for Infectious Disease"/>
            <person name="Wu L."/>
            <person name="Ma J."/>
        </authorList>
    </citation>
    <scope>NUCLEOTIDE SEQUENCE [LARGE SCALE GENOMIC DNA]</scope>
    <source>
        <strain evidence="7">JCM 14307</strain>
    </source>
</reference>
<organism evidence="6 7">
    <name type="scientific">Kribbella yunnanensis</name>
    <dbReference type="NCBI Taxonomy" id="190194"/>
    <lineage>
        <taxon>Bacteria</taxon>
        <taxon>Bacillati</taxon>
        <taxon>Actinomycetota</taxon>
        <taxon>Actinomycetes</taxon>
        <taxon>Propionibacteriales</taxon>
        <taxon>Kribbellaceae</taxon>
        <taxon>Kribbella</taxon>
    </lineage>
</organism>
<keyword evidence="4" id="KW-0804">Transcription</keyword>
<proteinExistence type="inferred from homology"/>
<evidence type="ECO:0000256" key="1">
    <source>
        <dbReference type="ARBA" id="ARBA00009437"/>
    </source>
</evidence>
<dbReference type="InterPro" id="IPR005119">
    <property type="entry name" value="LysR_subst-bd"/>
</dbReference>
<dbReference type="Gene3D" id="1.10.10.10">
    <property type="entry name" value="Winged helix-like DNA-binding domain superfamily/Winged helix DNA-binding domain"/>
    <property type="match status" value="1"/>
</dbReference>
<keyword evidence="3" id="KW-0238">DNA-binding</keyword>
<dbReference type="InterPro" id="IPR000847">
    <property type="entry name" value="LysR_HTH_N"/>
</dbReference>
<dbReference type="CDD" id="cd08423">
    <property type="entry name" value="PBP2_LTTR_like_6"/>
    <property type="match status" value="1"/>
</dbReference>
<dbReference type="InterPro" id="IPR036388">
    <property type="entry name" value="WH-like_DNA-bd_sf"/>
</dbReference>
<evidence type="ECO:0000256" key="4">
    <source>
        <dbReference type="ARBA" id="ARBA00023163"/>
    </source>
</evidence>
<feature type="domain" description="HTH lysR-type" evidence="5">
    <location>
        <begin position="2"/>
        <end position="59"/>
    </location>
</feature>
<comment type="caution">
    <text evidence="6">The sequence shown here is derived from an EMBL/GenBank/DDBJ whole genome shotgun (WGS) entry which is preliminary data.</text>
</comment>
<dbReference type="Proteomes" id="UP001500280">
    <property type="component" value="Unassembled WGS sequence"/>
</dbReference>
<dbReference type="RefSeq" id="WP_344162265.1">
    <property type="nucleotide sequence ID" value="NZ_BAAANF010000023.1"/>
</dbReference>
<dbReference type="SUPFAM" id="SSF53850">
    <property type="entry name" value="Periplasmic binding protein-like II"/>
    <property type="match status" value="1"/>
</dbReference>
<dbReference type="PANTHER" id="PTHR30346:SF29">
    <property type="entry name" value="LYSR SUBSTRATE-BINDING"/>
    <property type="match status" value="1"/>
</dbReference>
<dbReference type="SUPFAM" id="SSF46785">
    <property type="entry name" value="Winged helix' DNA-binding domain"/>
    <property type="match status" value="1"/>
</dbReference>